<evidence type="ECO:0000313" key="3">
    <source>
        <dbReference type="Proteomes" id="UP000263012"/>
    </source>
</evidence>
<evidence type="ECO:0000313" key="2">
    <source>
        <dbReference type="EMBL" id="AUX09153.1"/>
    </source>
</evidence>
<organism evidence="2 3">
    <name type="scientific">Halalkaliarchaeum desulfuricum</name>
    <dbReference type="NCBI Taxonomy" id="2055893"/>
    <lineage>
        <taxon>Archaea</taxon>
        <taxon>Methanobacteriati</taxon>
        <taxon>Methanobacteriota</taxon>
        <taxon>Stenosarchaea group</taxon>
        <taxon>Halobacteria</taxon>
        <taxon>Halobacteriales</taxon>
        <taxon>Haloferacaceae</taxon>
        <taxon>Halalkaliarchaeum</taxon>
    </lineage>
</organism>
<dbReference type="AlphaFoldDB" id="A0A343TJ81"/>
<dbReference type="EMBL" id="CP025066">
    <property type="protein sequence ID" value="AUX09153.1"/>
    <property type="molecule type" value="Genomic_DNA"/>
</dbReference>
<proteinExistence type="predicted"/>
<sequence length="369" mass="40171">MDYIQDQVTTLHDLADATPDAPVSESAVVVPIAGDRIESVTPEHVFTALSAVDPVEVVVPLRAPGDVAERFRKWVRSFDLSATVLWCDADALEATLVEHGIDGDHGKGRDVWLGLGVAASRAEYVAVHDADATTYSRNHVPRLLAPLGMGYSFAKGYYARVEDGRLYGRLTRLFVAPLIRALETRHHHPFVRYLAAFRYPLAGEFALTADLARRVRLQRRWGLEIGLLGEAFGAAGSRHSAQVDLGFHRHDHHPVTGDRGLSTMALEVGTALFRAVDDHGVDVDYAALSTAYREAADRLVEQYAADAAFNGLAYDPDAEREQSRTYADGIRPPGPDARLPTWADTTLSPSAVVDAAAGAIRTDPEPETD</sequence>
<dbReference type="OrthoDB" id="123709at2157"/>
<reference evidence="3" key="1">
    <citation type="submission" date="2017-11" db="EMBL/GenBank/DDBJ databases">
        <title>Phenotypic and genomic properties of facultatively anaerobic sulfur-reducing natronoarchaea from hypersaline soda lakes.</title>
        <authorList>
            <person name="Sorokin D.Y."/>
            <person name="Kublanov I.V."/>
            <person name="Roman P."/>
            <person name="Sinninghe Damste J.S."/>
            <person name="Golyshin P.N."/>
            <person name="Rojo D."/>
            <person name="Ciordia S."/>
            <person name="Mena M.D.C."/>
            <person name="Ferrer M."/>
            <person name="Messina E."/>
            <person name="Smedile F."/>
            <person name="La Spada G."/>
            <person name="La Cono V."/>
            <person name="Yakimov M.M."/>
        </authorList>
    </citation>
    <scope>NUCLEOTIDE SEQUENCE [LARGE SCALE GENOMIC DNA]</scope>
    <source>
        <strain evidence="3">AArc-Sl</strain>
    </source>
</reference>
<dbReference type="SUPFAM" id="SSF53448">
    <property type="entry name" value="Nucleotide-diphospho-sugar transferases"/>
    <property type="match status" value="1"/>
</dbReference>
<evidence type="ECO:0000256" key="1">
    <source>
        <dbReference type="SAM" id="MobiDB-lite"/>
    </source>
</evidence>
<dbReference type="EC" id="2.4.1.266" evidence="2"/>
<dbReference type="GO" id="GO:0016757">
    <property type="term" value="F:glycosyltransferase activity"/>
    <property type="evidence" value="ECO:0007669"/>
    <property type="project" value="UniProtKB-KW"/>
</dbReference>
<accession>A0A343TJ81</accession>
<dbReference type="Gene3D" id="3.90.550.10">
    <property type="entry name" value="Spore Coat Polysaccharide Biosynthesis Protein SpsA, Chain A"/>
    <property type="match status" value="1"/>
</dbReference>
<gene>
    <name evidence="2" type="primary">gpgS</name>
    <name evidence="2" type="ORF">AArcSl_1524</name>
</gene>
<feature type="region of interest" description="Disordered" evidence="1">
    <location>
        <begin position="315"/>
        <end position="345"/>
    </location>
</feature>
<name>A0A343TJ81_9EURY</name>
<protein>
    <submittedName>
        <fullName evidence="2">Glucosyl-3-phosphoglycerate synthase</fullName>
        <ecNumber evidence="2">2.4.1.266</ecNumber>
    </submittedName>
</protein>
<dbReference type="RefSeq" id="WP_119817282.1">
    <property type="nucleotide sequence ID" value="NZ_CP025066.1"/>
</dbReference>
<keyword evidence="2" id="KW-0808">Transferase</keyword>
<dbReference type="Proteomes" id="UP000263012">
    <property type="component" value="Chromosome"/>
</dbReference>
<keyword evidence="2" id="KW-0328">Glycosyltransferase</keyword>
<dbReference type="GeneID" id="37877877"/>
<dbReference type="InterPro" id="IPR029044">
    <property type="entry name" value="Nucleotide-diphossugar_trans"/>
</dbReference>
<dbReference type="KEGG" id="hdf:AArcSl_1524"/>
<keyword evidence="3" id="KW-1185">Reference proteome</keyword>